<dbReference type="CDD" id="cd00143">
    <property type="entry name" value="PP2Cc"/>
    <property type="match status" value="1"/>
</dbReference>
<dbReference type="Proteomes" id="UP000607397">
    <property type="component" value="Unassembled WGS sequence"/>
</dbReference>
<evidence type="ECO:0000259" key="3">
    <source>
        <dbReference type="PROSITE" id="PS51746"/>
    </source>
</evidence>
<keyword evidence="2" id="KW-0812">Transmembrane</keyword>
<dbReference type="PANTHER" id="PTHR13832">
    <property type="entry name" value="PROTEIN PHOSPHATASE 2C"/>
    <property type="match status" value="1"/>
</dbReference>
<dbReference type="InterPro" id="IPR015655">
    <property type="entry name" value="PP2C"/>
</dbReference>
<reference evidence="4" key="1">
    <citation type="submission" date="2019-12" db="EMBL/GenBank/DDBJ databases">
        <title>High-Quality draft genome sequences of three cyanobacteria isolated from the limestone walls of the Old Cathedral of Coimbra.</title>
        <authorList>
            <person name="Tiago I."/>
            <person name="Soares F."/>
            <person name="Portugal A."/>
        </authorList>
    </citation>
    <scope>NUCLEOTIDE SEQUENCE [LARGE SCALE GENOMIC DNA]</scope>
    <source>
        <strain evidence="4">C</strain>
    </source>
</reference>
<dbReference type="Pfam" id="PF13672">
    <property type="entry name" value="PP2C_2"/>
    <property type="match status" value="1"/>
</dbReference>
<dbReference type="InterPro" id="IPR001932">
    <property type="entry name" value="PPM-type_phosphatase-like_dom"/>
</dbReference>
<dbReference type="Gene3D" id="3.60.40.10">
    <property type="entry name" value="PPM-type phosphatase domain"/>
    <property type="match status" value="1"/>
</dbReference>
<keyword evidence="2" id="KW-0472">Membrane</keyword>
<dbReference type="PANTHER" id="PTHR13832:SF827">
    <property type="entry name" value="PROTEIN PHOSPHATASE 1L"/>
    <property type="match status" value="1"/>
</dbReference>
<dbReference type="SMART" id="SM00331">
    <property type="entry name" value="PP2C_SIG"/>
    <property type="match status" value="1"/>
</dbReference>
<dbReference type="SMART" id="SM00332">
    <property type="entry name" value="PP2Cc"/>
    <property type="match status" value="1"/>
</dbReference>
<feature type="transmembrane region" description="Helical" evidence="2">
    <location>
        <begin position="567"/>
        <end position="587"/>
    </location>
</feature>
<feature type="domain" description="PPM-type phosphatase" evidence="3">
    <location>
        <begin position="272"/>
        <end position="529"/>
    </location>
</feature>
<dbReference type="EMBL" id="WVIC01000013">
    <property type="protein sequence ID" value="NCJ06474.1"/>
    <property type="molecule type" value="Genomic_DNA"/>
</dbReference>
<dbReference type="GO" id="GO:0004722">
    <property type="term" value="F:protein serine/threonine phosphatase activity"/>
    <property type="evidence" value="ECO:0007669"/>
    <property type="project" value="InterPro"/>
</dbReference>
<keyword evidence="2" id="KW-1133">Transmembrane helix</keyword>
<protein>
    <submittedName>
        <fullName evidence="4">SpoIIE family protein phosphatase</fullName>
    </submittedName>
</protein>
<sequence>MKKDLPTVYCPNLRCRAANSEEDRFCHQCGEALPVRYLWATGKQAGKLPVGTLVANRFLVRAPRVLLETQPGLPANGNVEVTDQYLPYLRLFGYRLHLPELYCLVPYGEDNELIALLEGAPLCASDLLLPGDPPTEAILSSSVELATPLQGAWPQAPFISQLHWLWQIAQLWQPLNSQRVVSSLLDLRLLRVETSVLRLLELTPDIDQDLTLVDLGQTWQQGLMGTSVEMAAYLDQLCTQMIEGTIGTAEQLIAQIEVRLTQFQQTRPIKIDVATRTDTGPGRSHNEDACYPHHGTVTQNTQTTHESLVIVCDGVGGHAGGEVASQIAIAATQEALSQTELDQATPEKIVALLESAILSANEQIYKQNDSERRLDRQRMGTTLVMALVHQNQLYLAHVGDSRAYLITRSHCYQITVDDDIASREVRLGYLPYRDALRYPGSGSLIQALGMAPGSMLRPTVQRFWLDEDCIFLLCSDGLSDYERIDTLWLSEIQPLLDQKTDLVTVSKRLIDQANQLNGHDNVTVGLLHCTVGPSLSAPTLQLGQGLPMPPTMMPTTLVQPAQKKQSWLGPGLVLFFLMGGALAYLSWNWMQHNTGADPTPSIQEPLQQPDASESTLLPPPMVVGTFLEVLAPAGIDGVQMQLRSGPSFNSPRKPVRVPVGSVLQVIQSEPELTSDSATTDLSATWLEIQVCSLSNLGATSQPSATADSSAASPRTEIRRSNQPSTAQTPVPSPPQIGWIPEADLRRQVVLLNPADLDVNAQGTCSTQPSPSRG</sequence>
<dbReference type="InterPro" id="IPR036457">
    <property type="entry name" value="PPM-type-like_dom_sf"/>
</dbReference>
<evidence type="ECO:0000256" key="2">
    <source>
        <dbReference type="SAM" id="Phobius"/>
    </source>
</evidence>
<feature type="compositionally biased region" description="Polar residues" evidence="1">
    <location>
        <begin position="720"/>
        <end position="729"/>
    </location>
</feature>
<feature type="region of interest" description="Disordered" evidence="1">
    <location>
        <begin position="698"/>
        <end position="739"/>
    </location>
</feature>
<dbReference type="SUPFAM" id="SSF81606">
    <property type="entry name" value="PP2C-like"/>
    <property type="match status" value="1"/>
</dbReference>
<feature type="compositionally biased region" description="Low complexity" evidence="1">
    <location>
        <begin position="698"/>
        <end position="713"/>
    </location>
</feature>
<dbReference type="PROSITE" id="PS51746">
    <property type="entry name" value="PPM_2"/>
    <property type="match status" value="1"/>
</dbReference>
<accession>A0A8K2A7R4</accession>
<dbReference type="AlphaFoldDB" id="A0A8K2A7R4"/>
<evidence type="ECO:0000313" key="5">
    <source>
        <dbReference type="Proteomes" id="UP000607397"/>
    </source>
</evidence>
<organism evidence="4 5">
    <name type="scientific">Petrachloros mirabilis ULC683</name>
    <dbReference type="NCBI Taxonomy" id="2781853"/>
    <lineage>
        <taxon>Bacteria</taxon>
        <taxon>Bacillati</taxon>
        <taxon>Cyanobacteriota</taxon>
        <taxon>Cyanophyceae</taxon>
        <taxon>Synechococcales</taxon>
        <taxon>Petrachlorosaceae</taxon>
        <taxon>Petrachloros</taxon>
        <taxon>Petrachloros mirabilis</taxon>
    </lineage>
</organism>
<comment type="caution">
    <text evidence="4">The sequence shown here is derived from an EMBL/GenBank/DDBJ whole genome shotgun (WGS) entry which is preliminary data.</text>
</comment>
<evidence type="ECO:0000313" key="4">
    <source>
        <dbReference type="EMBL" id="NCJ06474.1"/>
    </source>
</evidence>
<name>A0A8K2A7R4_9CYAN</name>
<gene>
    <name evidence="4" type="ORF">GS597_08105</name>
</gene>
<dbReference type="RefSeq" id="WP_161824952.1">
    <property type="nucleotide sequence ID" value="NZ_WVIC01000013.1"/>
</dbReference>
<keyword evidence="5" id="KW-1185">Reference proteome</keyword>
<evidence type="ECO:0000256" key="1">
    <source>
        <dbReference type="SAM" id="MobiDB-lite"/>
    </source>
</evidence>
<proteinExistence type="predicted"/>